<evidence type="ECO:0000313" key="6">
    <source>
        <dbReference type="EMBL" id="CUQ65187.1"/>
    </source>
</evidence>
<keyword evidence="4" id="KW-0949">S-adenosyl-L-methionine</keyword>
<dbReference type="Pfam" id="PF01209">
    <property type="entry name" value="Ubie_methyltran"/>
    <property type="match status" value="1"/>
</dbReference>
<dbReference type="CDD" id="cd02440">
    <property type="entry name" value="AdoMet_MTases"/>
    <property type="match status" value="1"/>
</dbReference>
<feature type="compositionally biased region" description="Basic and acidic residues" evidence="5">
    <location>
        <begin position="1"/>
        <end position="20"/>
    </location>
</feature>
<sequence length="266" mass="30094">MIRSADRQSQRGTSSDDRSVAPHPPLRRYYERVEDRQGFLNELFNRTAAHYRSIDKATGFGSGLWYRKKALQLAGLKPGMRVLDVACGPGLVTQCALRLVGPSGLVVGLDPSIGMLGEAQKGQCRNLVRGVGERLPFPDEFFDFLSMGYALRHVSDLRAAFAEYRRVLKPGGIVLLLEISRPRSMVLYRLLRWYIRDVLGMVFAAGTGNQDLKRLMAYWWETTEHCVSPSMIVETLRESGFGDCRVKEWFSGLLRDYRAVKEAEQV</sequence>
<evidence type="ECO:0000256" key="3">
    <source>
        <dbReference type="ARBA" id="ARBA00022679"/>
    </source>
</evidence>
<keyword evidence="7" id="KW-1185">Reference proteome</keyword>
<dbReference type="SUPFAM" id="SSF53335">
    <property type="entry name" value="S-adenosyl-L-methionine-dependent methyltransferases"/>
    <property type="match status" value="1"/>
</dbReference>
<name>A0A0S4KLB3_9BACT</name>
<dbReference type="RefSeq" id="WP_062482021.1">
    <property type="nucleotide sequence ID" value="NZ_LN885086.1"/>
</dbReference>
<dbReference type="InterPro" id="IPR029063">
    <property type="entry name" value="SAM-dependent_MTases_sf"/>
</dbReference>
<evidence type="ECO:0000313" key="7">
    <source>
        <dbReference type="Proteomes" id="UP000066284"/>
    </source>
</evidence>
<dbReference type="PROSITE" id="PS51608">
    <property type="entry name" value="SAM_MT_UBIE"/>
    <property type="match status" value="1"/>
</dbReference>
<evidence type="ECO:0000256" key="1">
    <source>
        <dbReference type="ARBA" id="ARBA00022428"/>
    </source>
</evidence>
<dbReference type="InterPro" id="IPR023576">
    <property type="entry name" value="UbiE/COQ5_MeTrFase_CS"/>
</dbReference>
<dbReference type="EMBL" id="LN885086">
    <property type="protein sequence ID" value="CUQ65187.1"/>
    <property type="molecule type" value="Genomic_DNA"/>
</dbReference>
<dbReference type="GO" id="GO:0032259">
    <property type="term" value="P:methylation"/>
    <property type="evidence" value="ECO:0007669"/>
    <property type="project" value="UniProtKB-KW"/>
</dbReference>
<keyword evidence="2 6" id="KW-0489">Methyltransferase</keyword>
<dbReference type="OrthoDB" id="9808140at2"/>
<gene>
    <name evidence="6" type="ORF">NITINOP_0211</name>
</gene>
<feature type="region of interest" description="Disordered" evidence="5">
    <location>
        <begin position="1"/>
        <end position="26"/>
    </location>
</feature>
<dbReference type="KEGG" id="nio:NITINOP_0211"/>
<dbReference type="PANTHER" id="PTHR43591">
    <property type="entry name" value="METHYLTRANSFERASE"/>
    <property type="match status" value="1"/>
</dbReference>
<keyword evidence="3 6" id="KW-0808">Transferase</keyword>
<protein>
    <submittedName>
        <fullName evidence="6">Methyltransferase</fullName>
    </submittedName>
</protein>
<proteinExistence type="predicted"/>
<evidence type="ECO:0000256" key="2">
    <source>
        <dbReference type="ARBA" id="ARBA00022603"/>
    </source>
</evidence>
<dbReference type="Proteomes" id="UP000066284">
    <property type="component" value="Chromosome 1"/>
</dbReference>
<dbReference type="PANTHER" id="PTHR43591:SF24">
    <property type="entry name" value="2-METHOXY-6-POLYPRENYL-1,4-BENZOQUINOL METHYLASE, MITOCHONDRIAL"/>
    <property type="match status" value="1"/>
</dbReference>
<dbReference type="GO" id="GO:0009234">
    <property type="term" value="P:menaquinone biosynthetic process"/>
    <property type="evidence" value="ECO:0007669"/>
    <property type="project" value="UniProtKB-KW"/>
</dbReference>
<dbReference type="STRING" id="1715989.NITINOP_0211"/>
<reference evidence="7" key="1">
    <citation type="submission" date="2015-09" db="EMBL/GenBank/DDBJ databases">
        <authorList>
            <person name="Daims H."/>
        </authorList>
    </citation>
    <scope>NUCLEOTIDE SEQUENCE [LARGE SCALE GENOMIC DNA]</scope>
</reference>
<organism evidence="6 7">
    <name type="scientific">Candidatus Nitrospira inopinata</name>
    <dbReference type="NCBI Taxonomy" id="1715989"/>
    <lineage>
        <taxon>Bacteria</taxon>
        <taxon>Pseudomonadati</taxon>
        <taxon>Nitrospirota</taxon>
        <taxon>Nitrospiria</taxon>
        <taxon>Nitrospirales</taxon>
        <taxon>Nitrospiraceae</taxon>
        <taxon>Nitrospira</taxon>
    </lineage>
</organism>
<dbReference type="InterPro" id="IPR004033">
    <property type="entry name" value="UbiE/COQ5_MeTrFase"/>
</dbReference>
<evidence type="ECO:0000256" key="5">
    <source>
        <dbReference type="SAM" id="MobiDB-lite"/>
    </source>
</evidence>
<evidence type="ECO:0000256" key="4">
    <source>
        <dbReference type="ARBA" id="ARBA00022691"/>
    </source>
</evidence>
<dbReference type="GO" id="GO:0008168">
    <property type="term" value="F:methyltransferase activity"/>
    <property type="evidence" value="ECO:0007669"/>
    <property type="project" value="UniProtKB-KW"/>
</dbReference>
<keyword evidence="1" id="KW-0474">Menaquinone biosynthesis</keyword>
<dbReference type="PROSITE" id="PS01184">
    <property type="entry name" value="UBIE_2"/>
    <property type="match status" value="1"/>
</dbReference>
<dbReference type="AlphaFoldDB" id="A0A0S4KLB3"/>
<accession>A0A0S4KLB3</accession>
<dbReference type="Gene3D" id="3.40.50.150">
    <property type="entry name" value="Vaccinia Virus protein VP39"/>
    <property type="match status" value="1"/>
</dbReference>